<dbReference type="Proteomes" id="UP000492821">
    <property type="component" value="Unassembled WGS sequence"/>
</dbReference>
<accession>A0A7E4ZTM4</accession>
<sequence>MQTVISVQQVAVGIFVFVAVLAIVSSSPLSNLNEPRGLQNRSSESCSAEQLVVMPCRCCKMGCWYAVAKSATHELGHVPGQAGEDEALATLKLIRACMITECSEVCTVSAPRNPPPFFLAAAARAQAEAAAEQQEA</sequence>
<proteinExistence type="predicted"/>
<evidence type="ECO:0000313" key="1">
    <source>
        <dbReference type="Proteomes" id="UP000492821"/>
    </source>
</evidence>
<protein>
    <submittedName>
        <fullName evidence="2">Secreted protein</fullName>
    </submittedName>
</protein>
<reference evidence="2" key="2">
    <citation type="submission" date="2020-10" db="UniProtKB">
        <authorList>
            <consortium name="WormBaseParasite"/>
        </authorList>
    </citation>
    <scope>IDENTIFICATION</scope>
</reference>
<dbReference type="WBParaSite" id="Pan_g16562.t1">
    <property type="protein sequence ID" value="Pan_g16562.t1"/>
    <property type="gene ID" value="Pan_g16562"/>
</dbReference>
<organism evidence="1 2">
    <name type="scientific">Panagrellus redivivus</name>
    <name type="common">Microworm</name>
    <dbReference type="NCBI Taxonomy" id="6233"/>
    <lineage>
        <taxon>Eukaryota</taxon>
        <taxon>Metazoa</taxon>
        <taxon>Ecdysozoa</taxon>
        <taxon>Nematoda</taxon>
        <taxon>Chromadorea</taxon>
        <taxon>Rhabditida</taxon>
        <taxon>Tylenchina</taxon>
        <taxon>Panagrolaimomorpha</taxon>
        <taxon>Panagrolaimoidea</taxon>
        <taxon>Panagrolaimidae</taxon>
        <taxon>Panagrellus</taxon>
    </lineage>
</organism>
<keyword evidence="1" id="KW-1185">Reference proteome</keyword>
<reference evidence="1" key="1">
    <citation type="journal article" date="2013" name="Genetics">
        <title>The draft genome and transcriptome of Panagrellus redivivus are shaped by the harsh demands of a free-living lifestyle.</title>
        <authorList>
            <person name="Srinivasan J."/>
            <person name="Dillman A.R."/>
            <person name="Macchietto M.G."/>
            <person name="Heikkinen L."/>
            <person name="Lakso M."/>
            <person name="Fracchia K.M."/>
            <person name="Antoshechkin I."/>
            <person name="Mortazavi A."/>
            <person name="Wong G."/>
            <person name="Sternberg P.W."/>
        </authorList>
    </citation>
    <scope>NUCLEOTIDE SEQUENCE [LARGE SCALE GENOMIC DNA]</scope>
    <source>
        <strain evidence="1">MT8872</strain>
    </source>
</reference>
<dbReference type="AlphaFoldDB" id="A0A7E4ZTM4"/>
<name>A0A7E4ZTM4_PANRE</name>
<evidence type="ECO:0000313" key="2">
    <source>
        <dbReference type="WBParaSite" id="Pan_g16562.t1"/>
    </source>
</evidence>